<dbReference type="InterPro" id="IPR042259">
    <property type="entry name" value="Raco-like_middle_sf"/>
</dbReference>
<dbReference type="InterPro" id="IPR001041">
    <property type="entry name" value="2Fe-2S_ferredoxin-type"/>
</dbReference>
<dbReference type="PANTHER" id="PTHR42895:SF2">
    <property type="entry name" value="IRON-SULFUR CLUSTER PROTEIN"/>
    <property type="match status" value="1"/>
</dbReference>
<dbReference type="InterPro" id="IPR052911">
    <property type="entry name" value="Corrinoid_activation_enz"/>
</dbReference>
<dbReference type="InterPro" id="IPR036010">
    <property type="entry name" value="2Fe-2S_ferredoxin-like_sf"/>
</dbReference>
<dbReference type="InterPro" id="IPR027980">
    <property type="entry name" value="RACo_C"/>
</dbReference>
<proteinExistence type="predicted"/>
<dbReference type="SUPFAM" id="SSF54292">
    <property type="entry name" value="2Fe-2S ferredoxin-like"/>
    <property type="match status" value="1"/>
</dbReference>
<dbReference type="InterPro" id="IPR041414">
    <property type="entry name" value="Raco-like_middle"/>
</dbReference>
<dbReference type="EMBL" id="FR695864">
    <property type="protein sequence ID" value="CBX26965.1"/>
    <property type="molecule type" value="Genomic_DNA"/>
</dbReference>
<name>E1Y8S1_9BACT</name>
<dbReference type="InterPro" id="IPR040506">
    <property type="entry name" value="RACo_linker"/>
</dbReference>
<dbReference type="Pfam" id="PF17650">
    <property type="entry name" value="RACo_linker"/>
    <property type="match status" value="1"/>
</dbReference>
<dbReference type="GO" id="GO:0051536">
    <property type="term" value="F:iron-sulfur cluster binding"/>
    <property type="evidence" value="ECO:0007669"/>
    <property type="project" value="InterPro"/>
</dbReference>
<sequence length="624" mass="67141">MNRTDQKTEHYKLDFEPVGLRGQCDSDKSLLECAHQLGINIKSVCGGYGKCRSCKIKILDGTVSEPAISEKEILSSKERERGWCLACKTYPLSDRRLYLPPESITAPQRAQTEGLEIDIAPEPVVNSYKIAVNPASFSDLRGDADRILETINLTHNISCSSIDIDVMRNLSPKLREWNWMCNFLVRKDEAIGLSLSDRKLGFAVDLGTTKIAGYLVDLESGKTLAAEGIMNPQIGYGEDIISRITHAIQSPAEATRLKNLAINSLNNSAKDLCLKIGAKTDEITDAVIVGNTAIHHLLLNLPVKQLAESPFIPAVRKSLDIKARDAGLQIAPGAFIHLLPNIAGFVGADHTAALLSVDAENIKGVELVIDIGTNTEISLIVNGEIVSASCASGPAFEGGHIKCGMRASGGAIEDILILNGKTKYQTIDGAPPVGICGSGIPDALAQLYLAGIIDKGGRMSKDHPGVRNNGKYPEFVLVSEEERNGQAAIVVTQSDIRELQLAKAAIRTGIQLLLEAKGCAEYDITRVIIAGAFGSYINVASAVAVGLLPCLPYERFKQVGNAAGIGAKMALISSEKRLYAQNLASRTQYIELSTVPAFMPTFVQAGYLGLYRLSGGKRMEIDKE</sequence>
<dbReference type="Gene3D" id="3.30.420.480">
    <property type="entry name" value="Domain of unknown function (DUF4445)"/>
    <property type="match status" value="1"/>
</dbReference>
<dbReference type="PANTHER" id="PTHR42895">
    <property type="entry name" value="IRON-SULFUR CLUSTER-BINDING PROTEIN-RELATED"/>
    <property type="match status" value="1"/>
</dbReference>
<dbReference type="InterPro" id="IPR012675">
    <property type="entry name" value="Beta-grasp_dom_sf"/>
</dbReference>
<dbReference type="Gene3D" id="3.10.20.30">
    <property type="match status" value="1"/>
</dbReference>
<organism evidence="2">
    <name type="scientific">uncultured Desulfobacterium sp</name>
    <dbReference type="NCBI Taxonomy" id="201089"/>
    <lineage>
        <taxon>Bacteria</taxon>
        <taxon>Pseudomonadati</taxon>
        <taxon>Thermodesulfobacteriota</taxon>
        <taxon>Desulfobacteria</taxon>
        <taxon>Desulfobacterales</taxon>
        <taxon>Desulfobacteriaceae</taxon>
        <taxon>Desulfobacterium</taxon>
        <taxon>environmental samples</taxon>
    </lineage>
</organism>
<feature type="domain" description="2Fe-2S ferredoxin-type" evidence="1">
    <location>
        <begin position="11"/>
        <end position="103"/>
    </location>
</feature>
<evidence type="ECO:0000259" key="1">
    <source>
        <dbReference type="PROSITE" id="PS51085"/>
    </source>
</evidence>
<dbReference type="InterPro" id="IPR043129">
    <property type="entry name" value="ATPase_NBD"/>
</dbReference>
<protein>
    <recommendedName>
        <fullName evidence="1">2Fe-2S ferredoxin-type domain-containing protein</fullName>
    </recommendedName>
</protein>
<dbReference type="Pfam" id="PF00111">
    <property type="entry name" value="Fer2"/>
    <property type="match status" value="1"/>
</dbReference>
<accession>E1Y8S1</accession>
<dbReference type="PROSITE" id="PS51085">
    <property type="entry name" value="2FE2S_FER_2"/>
    <property type="match status" value="1"/>
</dbReference>
<evidence type="ECO:0000313" key="2">
    <source>
        <dbReference type="EMBL" id="CBX26965.1"/>
    </source>
</evidence>
<dbReference type="Gene3D" id="3.10.20.880">
    <property type="match status" value="1"/>
</dbReference>
<dbReference type="Pfam" id="PF14574">
    <property type="entry name" value="RACo_C_ter"/>
    <property type="match status" value="1"/>
</dbReference>
<dbReference type="SUPFAM" id="SSF53067">
    <property type="entry name" value="Actin-like ATPase domain"/>
    <property type="match status" value="1"/>
</dbReference>
<gene>
    <name evidence="2" type="ORF">N47_A09940</name>
</gene>
<dbReference type="CDD" id="cd00207">
    <property type="entry name" value="fer2"/>
    <property type="match status" value="1"/>
</dbReference>
<dbReference type="Pfam" id="PF17651">
    <property type="entry name" value="Raco_middle"/>
    <property type="match status" value="1"/>
</dbReference>
<reference evidence="2" key="1">
    <citation type="journal article" date="2011" name="Environ. Microbiol.">
        <title>Genomic insights into the metabolic potential of the polycyclic aromatic hydrocarbon degrading sulfate-reducing Deltaproteobacterium N47.</title>
        <authorList>
            <person name="Bergmann F."/>
            <person name="Selesi D."/>
            <person name="Weinmaier T."/>
            <person name="Tischler P."/>
            <person name="Rattei T."/>
            <person name="Meckenstock R.U."/>
        </authorList>
    </citation>
    <scope>NUCLEOTIDE SEQUENCE</scope>
</reference>
<dbReference type="AlphaFoldDB" id="E1Y8S1"/>